<comment type="subcellular location">
    <subcellularLocation>
        <location evidence="2 17">Mitochondrion membrane</location>
        <topology evidence="2 17">Multi-pass membrane protein</topology>
    </subcellularLocation>
</comment>
<dbReference type="Pfam" id="PF00361">
    <property type="entry name" value="Proton_antipo_M"/>
    <property type="match status" value="1"/>
</dbReference>
<evidence type="ECO:0000256" key="3">
    <source>
        <dbReference type="ARBA" id="ARBA00009025"/>
    </source>
</evidence>
<keyword evidence="13 17" id="KW-0830">Ubiquinone</keyword>
<geneLocation type="mitochondrion" evidence="20"/>
<dbReference type="AlphaFoldDB" id="A0A342KBV4"/>
<comment type="similarity">
    <text evidence="3 17">Belongs to the complex I subunit 4 family.</text>
</comment>
<keyword evidence="7 17" id="KW-0679">Respiratory chain</keyword>
<evidence type="ECO:0000256" key="15">
    <source>
        <dbReference type="ARBA" id="ARBA00023136"/>
    </source>
</evidence>
<organism evidence="20">
    <name type="scientific">Anopheles dirus</name>
    <dbReference type="NCBI Taxonomy" id="7168"/>
    <lineage>
        <taxon>Eukaryota</taxon>
        <taxon>Metazoa</taxon>
        <taxon>Ecdysozoa</taxon>
        <taxon>Arthropoda</taxon>
        <taxon>Hexapoda</taxon>
        <taxon>Insecta</taxon>
        <taxon>Pterygota</taxon>
        <taxon>Neoptera</taxon>
        <taxon>Endopterygota</taxon>
        <taxon>Diptera</taxon>
        <taxon>Nematocera</taxon>
        <taxon>Culicoidea</taxon>
        <taxon>Culicidae</taxon>
        <taxon>Anophelinae</taxon>
        <taxon>Anopheles</taxon>
    </lineage>
</organism>
<keyword evidence="14 17" id="KW-0496">Mitochondrion</keyword>
<keyword evidence="12 17" id="KW-0520">NAD</keyword>
<dbReference type="InterPro" id="IPR003918">
    <property type="entry name" value="NADH_UbQ_OxRdtase"/>
</dbReference>
<keyword evidence="8 17" id="KW-0812">Transmembrane</keyword>
<evidence type="ECO:0000256" key="14">
    <source>
        <dbReference type="ARBA" id="ARBA00023128"/>
    </source>
</evidence>
<feature type="transmembrane region" description="Helical" evidence="17">
    <location>
        <begin position="88"/>
        <end position="104"/>
    </location>
</feature>
<feature type="transmembrane region" description="Helical" evidence="17">
    <location>
        <begin position="273"/>
        <end position="296"/>
    </location>
</feature>
<evidence type="ECO:0000256" key="4">
    <source>
        <dbReference type="ARBA" id="ARBA00012944"/>
    </source>
</evidence>
<evidence type="ECO:0000313" key="20">
    <source>
        <dbReference type="EMBL" id="ANE11035.1"/>
    </source>
</evidence>
<feature type="transmembrane region" description="Helical" evidence="17">
    <location>
        <begin position="248"/>
        <end position="266"/>
    </location>
</feature>
<evidence type="ECO:0000259" key="19">
    <source>
        <dbReference type="Pfam" id="PF01059"/>
    </source>
</evidence>
<dbReference type="RefSeq" id="YP_009441612.1">
    <property type="nucleotide sequence ID" value="NC_036263.1"/>
</dbReference>
<dbReference type="Pfam" id="PF01059">
    <property type="entry name" value="Oxidored_q5_N"/>
    <property type="match status" value="1"/>
</dbReference>
<evidence type="ECO:0000256" key="6">
    <source>
        <dbReference type="ARBA" id="ARBA00022448"/>
    </source>
</evidence>
<evidence type="ECO:0000256" key="10">
    <source>
        <dbReference type="ARBA" id="ARBA00022982"/>
    </source>
</evidence>
<evidence type="ECO:0000256" key="16">
    <source>
        <dbReference type="ARBA" id="ARBA00049551"/>
    </source>
</evidence>
<evidence type="ECO:0000256" key="2">
    <source>
        <dbReference type="ARBA" id="ARBA00004225"/>
    </source>
</evidence>
<evidence type="ECO:0000256" key="9">
    <source>
        <dbReference type="ARBA" id="ARBA00022967"/>
    </source>
</evidence>
<evidence type="ECO:0000256" key="7">
    <source>
        <dbReference type="ARBA" id="ARBA00022660"/>
    </source>
</evidence>
<dbReference type="PANTHER" id="PTHR43507">
    <property type="entry name" value="NADH-UBIQUINONE OXIDOREDUCTASE CHAIN 4"/>
    <property type="match status" value="1"/>
</dbReference>
<feature type="transmembrane region" description="Helical" evidence="17">
    <location>
        <begin position="302"/>
        <end position="324"/>
    </location>
</feature>
<evidence type="ECO:0000256" key="8">
    <source>
        <dbReference type="ARBA" id="ARBA00022692"/>
    </source>
</evidence>
<feature type="transmembrane region" description="Helical" evidence="17">
    <location>
        <begin position="336"/>
        <end position="357"/>
    </location>
</feature>
<keyword evidence="15 17" id="KW-0472">Membrane</keyword>
<dbReference type="InterPro" id="IPR000260">
    <property type="entry name" value="NADH4_N"/>
</dbReference>
<feature type="transmembrane region" description="Helical" evidence="17">
    <location>
        <begin position="217"/>
        <end position="236"/>
    </location>
</feature>
<dbReference type="GO" id="GO:0031966">
    <property type="term" value="C:mitochondrial membrane"/>
    <property type="evidence" value="ECO:0007669"/>
    <property type="project" value="UniProtKB-SubCell"/>
</dbReference>
<dbReference type="GO" id="GO:0048039">
    <property type="term" value="F:ubiquinone binding"/>
    <property type="evidence" value="ECO:0007669"/>
    <property type="project" value="TreeGrafter"/>
</dbReference>
<feature type="transmembrane region" description="Helical" evidence="17">
    <location>
        <begin position="110"/>
        <end position="131"/>
    </location>
</feature>
<keyword evidence="6 17" id="KW-0813">Transport</keyword>
<reference evidence="20" key="1">
    <citation type="submission" date="2015-10" db="EMBL/GenBank/DDBJ databases">
        <title>Complete mitochondrial genomes of Anopheles stephensi and An. dirus (Diptera: Culicidae) and comparative analyses with 22 known mitochondrial genomes of mosquito species.</title>
        <authorList>
            <person name="Zou Y.-L."/>
            <person name="Hao Y.-J."/>
            <person name="Xu W.-Y."/>
            <person name="Ding Y.-R."/>
            <person name="Zhou Y."/>
            <person name="He Q.-Y."/>
            <person name="Chen B."/>
        </authorList>
    </citation>
    <scope>NUCLEOTIDE SEQUENCE</scope>
</reference>
<feature type="domain" description="NADH:ubiquinone oxidoreductase chain 4 N-terminal" evidence="19">
    <location>
        <begin position="1"/>
        <end position="103"/>
    </location>
</feature>
<feature type="domain" description="NADH:quinone oxidoreductase/Mrp antiporter transmembrane" evidence="18">
    <location>
        <begin position="106"/>
        <end position="391"/>
    </location>
</feature>
<dbReference type="InterPro" id="IPR001750">
    <property type="entry name" value="ND/Mrp_TM"/>
</dbReference>
<sequence length="447" mass="51348">MLKFIFMMMFMFPLSFLKNSYWMVQNLIFLLTFLFMINLSSFNYFNYVSYYFGLDMISYGLILLSFWICGLMLMASEKVFFKNNYEKLFLFMILFLLFMLILTFSSMSIFMFYLFFEASLIPTLFLILGWGYQPERLQAGVYLLFYTLLASLPLLIGIFYILNYMNTLSFILLMNMGFLNMNLLYLSLILAFLVKMPMFLVHLWLPKAHVEAPVSGSMILAGILLKLGGYGLLRMFPLLQISGMKYNYWWISVSLVGGVLISLVCLRQTDLKALIAYSSVAHMGIVLSGLLTLTYWGLTGSYALMIAHGLCSSGLFCLANISYERMGSRSLLINKGLLNFMPTLSLWWFLLCSGNMAAPPTLNLLGEISLLNSIVSWSWVSMIMLSLLSFFSAAYSLYLFAYSQHGKIYSGINFFSVGTLREFLLLMLHWLPLNLLILKSSFCMLWI</sequence>
<accession>A0A342KBV4</accession>
<keyword evidence="9" id="KW-1278">Translocase</keyword>
<dbReference type="PRINTS" id="PR01437">
    <property type="entry name" value="NUOXDRDTASE4"/>
</dbReference>
<evidence type="ECO:0000256" key="5">
    <source>
        <dbReference type="ARBA" id="ARBA00021006"/>
    </source>
</evidence>
<dbReference type="PANTHER" id="PTHR43507:SF20">
    <property type="entry name" value="NADH-UBIQUINONE OXIDOREDUCTASE CHAIN 4"/>
    <property type="match status" value="1"/>
</dbReference>
<proteinExistence type="inferred from homology"/>
<comment type="catalytic activity">
    <reaction evidence="16 17">
        <text>a ubiquinone + NADH + 5 H(+)(in) = a ubiquinol + NAD(+) + 4 H(+)(out)</text>
        <dbReference type="Rhea" id="RHEA:29091"/>
        <dbReference type="Rhea" id="RHEA-COMP:9565"/>
        <dbReference type="Rhea" id="RHEA-COMP:9566"/>
        <dbReference type="ChEBI" id="CHEBI:15378"/>
        <dbReference type="ChEBI" id="CHEBI:16389"/>
        <dbReference type="ChEBI" id="CHEBI:17976"/>
        <dbReference type="ChEBI" id="CHEBI:57540"/>
        <dbReference type="ChEBI" id="CHEBI:57945"/>
        <dbReference type="EC" id="7.1.1.2"/>
    </reaction>
</comment>
<gene>
    <name evidence="20" type="primary">ND4</name>
</gene>
<evidence type="ECO:0000256" key="12">
    <source>
        <dbReference type="ARBA" id="ARBA00023027"/>
    </source>
</evidence>
<evidence type="ECO:0000256" key="1">
    <source>
        <dbReference type="ARBA" id="ARBA00003257"/>
    </source>
</evidence>
<keyword evidence="10 17" id="KW-0249">Electron transport</keyword>
<evidence type="ECO:0000256" key="17">
    <source>
        <dbReference type="RuleBase" id="RU003297"/>
    </source>
</evidence>
<dbReference type="GO" id="GO:0015990">
    <property type="term" value="P:electron transport coupled proton transport"/>
    <property type="evidence" value="ECO:0007669"/>
    <property type="project" value="TreeGrafter"/>
</dbReference>
<protein>
    <recommendedName>
        <fullName evidence="5 17">NADH-ubiquinone oxidoreductase chain 4</fullName>
        <ecNumber evidence="4 17">7.1.1.2</ecNumber>
    </recommendedName>
</protein>
<dbReference type="GO" id="GO:0008137">
    <property type="term" value="F:NADH dehydrogenase (ubiquinone) activity"/>
    <property type="evidence" value="ECO:0007669"/>
    <property type="project" value="UniProtKB-UniRule"/>
</dbReference>
<evidence type="ECO:0000256" key="11">
    <source>
        <dbReference type="ARBA" id="ARBA00022989"/>
    </source>
</evidence>
<comment type="function">
    <text evidence="1">Core subunit of the mitochondrial membrane respiratory chain NADH dehydrogenase (Complex I) that is believed to belong to the minimal assembly required for catalysis. Complex I functions in the transfer of electrons from NADH to the respiratory chain. The immediate electron acceptor for the enzyme is believed to be ubiquinone.</text>
</comment>
<evidence type="ECO:0000256" key="13">
    <source>
        <dbReference type="ARBA" id="ARBA00023075"/>
    </source>
</evidence>
<dbReference type="EC" id="7.1.1.2" evidence="4 17"/>
<comment type="function">
    <text evidence="17">Core subunit of the mitochondrial membrane respiratory chain NADH dehydrogenase (Complex I) which catalyzes electron transfer from NADH through the respiratory chain, using ubiquinone as an electron acceptor. Essential for the catalytic activity and assembly of complex I.</text>
</comment>
<feature type="transmembrane region" description="Helical" evidence="17">
    <location>
        <begin position="377"/>
        <end position="400"/>
    </location>
</feature>
<dbReference type="CTD" id="4538"/>
<feature type="transmembrane region" description="Helical" evidence="17">
    <location>
        <begin position="57"/>
        <end position="76"/>
    </location>
</feature>
<dbReference type="EMBL" id="KT899887">
    <property type="protein sequence ID" value="ANE11035.1"/>
    <property type="molecule type" value="Genomic_DNA"/>
</dbReference>
<feature type="transmembrane region" description="Helical" evidence="17">
    <location>
        <begin position="143"/>
        <end position="163"/>
    </location>
</feature>
<keyword evidence="11 17" id="KW-1133">Transmembrane helix</keyword>
<evidence type="ECO:0000259" key="18">
    <source>
        <dbReference type="Pfam" id="PF00361"/>
    </source>
</evidence>
<dbReference type="GO" id="GO:0003954">
    <property type="term" value="F:NADH dehydrogenase activity"/>
    <property type="evidence" value="ECO:0007669"/>
    <property type="project" value="TreeGrafter"/>
</dbReference>
<dbReference type="GeneID" id="34947294"/>
<feature type="transmembrane region" description="Helical" evidence="17">
    <location>
        <begin position="412"/>
        <end position="431"/>
    </location>
</feature>
<dbReference type="GO" id="GO:0042773">
    <property type="term" value="P:ATP synthesis coupled electron transport"/>
    <property type="evidence" value="ECO:0007669"/>
    <property type="project" value="InterPro"/>
</dbReference>
<name>A0A342KBV4_9DIPT</name>